<evidence type="ECO:0000313" key="4">
    <source>
        <dbReference type="Proteomes" id="UP000472839"/>
    </source>
</evidence>
<dbReference type="EMBL" id="WFKJ01000017">
    <property type="protein sequence ID" value="KAB7891491.1"/>
    <property type="molecule type" value="Genomic_DNA"/>
</dbReference>
<keyword evidence="1" id="KW-0378">Hydrolase</keyword>
<reference evidence="3 4" key="1">
    <citation type="submission" date="2019-10" db="EMBL/GenBank/DDBJ databases">
        <title>Poseidonibacter ostreae sp. nov., isolated from the gut of the Ostrea denselamellosa.</title>
        <authorList>
            <person name="Choi A."/>
        </authorList>
    </citation>
    <scope>NUCLEOTIDE SEQUENCE [LARGE SCALE GENOMIC DNA]</scope>
    <source>
        <strain evidence="1 4">SJOD-M-33</strain>
        <strain evidence="2 3">SJOD-M-5</strain>
    </source>
</reference>
<dbReference type="Pfam" id="PF10117">
    <property type="entry name" value="McrBC"/>
    <property type="match status" value="1"/>
</dbReference>
<comment type="caution">
    <text evidence="1">The sequence shown here is derived from an EMBL/GenBank/DDBJ whole genome shotgun (WGS) entry which is preliminary data.</text>
</comment>
<evidence type="ECO:0000313" key="1">
    <source>
        <dbReference type="EMBL" id="KAB7889977.1"/>
    </source>
</evidence>
<evidence type="ECO:0000313" key="3">
    <source>
        <dbReference type="Proteomes" id="UP000461010"/>
    </source>
</evidence>
<organism evidence="1 4">
    <name type="scientific">Poseidonibacter ostreae</name>
    <dbReference type="NCBI Taxonomy" id="2654171"/>
    <lineage>
        <taxon>Bacteria</taxon>
        <taxon>Pseudomonadati</taxon>
        <taxon>Campylobacterota</taxon>
        <taxon>Epsilonproteobacteria</taxon>
        <taxon>Campylobacterales</taxon>
        <taxon>Arcobacteraceae</taxon>
        <taxon>Poseidonibacter</taxon>
    </lineage>
</organism>
<gene>
    <name evidence="2" type="ORF">GBG18_06960</name>
    <name evidence="1" type="ORF">GBG19_04400</name>
</gene>
<keyword evidence="1" id="KW-0540">Nuclease</keyword>
<proteinExistence type="predicted"/>
<name>A0A6L4WUA5_9BACT</name>
<keyword evidence="1" id="KW-0255">Endonuclease</keyword>
<sequence>MNYLYENQNIPENLEIHIKDNKSLYPYFEMNFDGIKPKNRCGFLSIENKNYFIIPKISNENEDNLNIFIYMILKAYDIKISNKDLANFDQTKFKYMEFFIRYFSDILFNELKRGIHKTYITKQENLKVLKGKYLLEKNFQNFYHMNIYCEFDEFSIDNELNRFFLYAIKIFKRYSTYSNLHKCEAVFDEVEYSHIDINRLRIKFDRLNHRFEKPFEIALKILKKLSPLVNNSDTKSFAFLFDMSEVFEKFIGNIYKEIDSNTSLQCEKNYGNLKLKPDIKTSNQIIDTKYKLVKNKKDLKTHDKYQMFTYGINFGIRNTMLLYPKHLLYVNEDLKLGIDENLVRLKMKSIDLKCDDIGYENYIKEVNTRIREIK</sequence>
<accession>A0A6L4WUA5</accession>
<dbReference type="PANTHER" id="PTHR38733">
    <property type="entry name" value="PROTEIN MCRC"/>
    <property type="match status" value="1"/>
</dbReference>
<dbReference type="AlphaFoldDB" id="A0A6L4WUA5"/>
<dbReference type="InterPro" id="IPR019292">
    <property type="entry name" value="McrC"/>
</dbReference>
<protein>
    <submittedName>
        <fullName evidence="1">Restriction endonuclease</fullName>
    </submittedName>
</protein>
<keyword evidence="3" id="KW-1185">Reference proteome</keyword>
<dbReference type="PANTHER" id="PTHR38733:SF1">
    <property type="entry name" value="TYPE IV METHYL-DIRECTED RESTRICTION ENZYME ECOKMCRBC"/>
    <property type="match status" value="1"/>
</dbReference>
<dbReference type="Proteomes" id="UP000461010">
    <property type="component" value="Unassembled WGS sequence"/>
</dbReference>
<dbReference type="EMBL" id="WFKK01000008">
    <property type="protein sequence ID" value="KAB7889977.1"/>
    <property type="molecule type" value="Genomic_DNA"/>
</dbReference>
<dbReference type="RefSeq" id="WP_152189668.1">
    <property type="nucleotide sequence ID" value="NZ_WFKJ01000017.1"/>
</dbReference>
<dbReference type="GO" id="GO:0004519">
    <property type="term" value="F:endonuclease activity"/>
    <property type="evidence" value="ECO:0007669"/>
    <property type="project" value="UniProtKB-KW"/>
</dbReference>
<evidence type="ECO:0000313" key="2">
    <source>
        <dbReference type="EMBL" id="KAB7891491.1"/>
    </source>
</evidence>
<dbReference type="Proteomes" id="UP000472839">
    <property type="component" value="Unassembled WGS sequence"/>
</dbReference>